<evidence type="ECO:0000313" key="1">
    <source>
        <dbReference type="EMBL" id="POD88564.1"/>
    </source>
</evidence>
<name>A0A2S3U8C9_LACPN</name>
<protein>
    <submittedName>
        <fullName evidence="1">Uncharacterized protein</fullName>
    </submittedName>
</protein>
<dbReference type="AlphaFoldDB" id="A0A2S3U8C9"/>
<accession>A0A2S3U8C9</accession>
<gene>
    <name evidence="1" type="ORF">S101258_00677</name>
</gene>
<organism evidence="1 2">
    <name type="scientific">Lactiplantibacillus plantarum subsp. plantarum</name>
    <dbReference type="NCBI Taxonomy" id="337330"/>
    <lineage>
        <taxon>Bacteria</taxon>
        <taxon>Bacillati</taxon>
        <taxon>Bacillota</taxon>
        <taxon>Bacilli</taxon>
        <taxon>Lactobacillales</taxon>
        <taxon>Lactobacillaceae</taxon>
        <taxon>Lactiplantibacillus</taxon>
    </lineage>
</organism>
<evidence type="ECO:0000313" key="2">
    <source>
        <dbReference type="Proteomes" id="UP000236990"/>
    </source>
</evidence>
<dbReference type="EMBL" id="NKCZ01000071">
    <property type="protein sequence ID" value="POD88564.1"/>
    <property type="molecule type" value="Genomic_DNA"/>
</dbReference>
<reference evidence="1 2" key="1">
    <citation type="submission" date="2017-06" db="EMBL/GenBank/DDBJ databases">
        <title>Genome sequence of Lactobacillus plantarum subsp. plantarum strain SRCM101258.</title>
        <authorList>
            <person name="Cho S.H."/>
        </authorList>
    </citation>
    <scope>NUCLEOTIDE SEQUENCE [LARGE SCALE GENOMIC DNA]</scope>
    <source>
        <strain evidence="1 2">SRCM101258</strain>
    </source>
</reference>
<dbReference type="Proteomes" id="UP000236990">
    <property type="component" value="Unassembled WGS sequence"/>
</dbReference>
<comment type="caution">
    <text evidence="1">The sequence shown here is derived from an EMBL/GenBank/DDBJ whole genome shotgun (WGS) entry which is preliminary data.</text>
</comment>
<sequence length="50" mass="5993">MAEIKLEHIYKRYPGNDEDSVTDFNLDIKDNEFIVFGWSFQVVVNQQHYV</sequence>
<proteinExistence type="predicted"/>